<evidence type="ECO:0000313" key="5">
    <source>
        <dbReference type="EMBL" id="KOX96949.1"/>
    </source>
</evidence>
<reference evidence="5 6" key="1">
    <citation type="submission" date="2015-08" db="EMBL/GenBank/DDBJ databases">
        <title>Genomes of Isolates from Cabo Rojo, PR.</title>
        <authorList>
            <person name="Sanchez-Nieves R.L."/>
            <person name="Montalvo-Rodriguez R."/>
        </authorList>
    </citation>
    <scope>NUCLEOTIDE SEQUENCE [LARGE SCALE GENOMIC DNA]</scope>
    <source>
        <strain evidence="5 6">5</strain>
    </source>
</reference>
<evidence type="ECO:0000256" key="3">
    <source>
        <dbReference type="ARBA" id="ARBA00023172"/>
    </source>
</evidence>
<dbReference type="InterPro" id="IPR036162">
    <property type="entry name" value="Resolvase-like_N_sf"/>
</dbReference>
<keyword evidence="6" id="KW-1185">Reference proteome</keyword>
<dbReference type="SUPFAM" id="SSF53041">
    <property type="entry name" value="Resolvase-like"/>
    <property type="match status" value="1"/>
</dbReference>
<dbReference type="InterPro" id="IPR006119">
    <property type="entry name" value="Resolv_N"/>
</dbReference>
<organism evidence="5 6">
    <name type="scientific">Halorubrum tropicale</name>
    <dbReference type="NCBI Taxonomy" id="1765655"/>
    <lineage>
        <taxon>Archaea</taxon>
        <taxon>Methanobacteriati</taxon>
        <taxon>Methanobacteriota</taxon>
        <taxon>Stenosarchaea group</taxon>
        <taxon>Halobacteria</taxon>
        <taxon>Halobacteriales</taxon>
        <taxon>Haloferacaceae</taxon>
        <taxon>Halorubrum</taxon>
    </lineage>
</organism>
<evidence type="ECO:0000256" key="2">
    <source>
        <dbReference type="ARBA" id="ARBA00023125"/>
    </source>
</evidence>
<dbReference type="Gene3D" id="3.40.50.1390">
    <property type="entry name" value="Resolvase, N-terminal catalytic domain"/>
    <property type="match status" value="1"/>
</dbReference>
<dbReference type="GO" id="GO:0000150">
    <property type="term" value="F:DNA strand exchange activity"/>
    <property type="evidence" value="ECO:0007669"/>
    <property type="project" value="InterPro"/>
</dbReference>
<protein>
    <submittedName>
        <fullName evidence="5">Resolvase</fullName>
    </submittedName>
</protein>
<evidence type="ECO:0000259" key="4">
    <source>
        <dbReference type="PROSITE" id="PS51736"/>
    </source>
</evidence>
<proteinExistence type="predicted"/>
<dbReference type="OrthoDB" id="24728at2157"/>
<dbReference type="Pfam" id="PF00239">
    <property type="entry name" value="Resolvase"/>
    <property type="match status" value="1"/>
</dbReference>
<dbReference type="STRING" id="1765655.AMR74_05850"/>
<dbReference type="PANTHER" id="PTHR30461">
    <property type="entry name" value="DNA-INVERTASE FROM LAMBDOID PROPHAGE"/>
    <property type="match status" value="1"/>
</dbReference>
<evidence type="ECO:0000313" key="6">
    <source>
        <dbReference type="Proteomes" id="UP000037747"/>
    </source>
</evidence>
<keyword evidence="3" id="KW-0233">DNA recombination</keyword>
<sequence length="225" mass="25403">MANAAVYARVSTRDQELDTQRDNLLDYARDLGLDVDAEHVLADKSTGTDTDREGYRELMALVEDGAVDAIVVRSITRISRNMRDLHRTVGEIVEDHNCGLYVRNDDLEIPPGDDLDMRDKILLNTLGMAAELEADMIRQRVVEGLRAAEEAGKWTTRPPYGFTTDDDGYLQPTDKFSNAVDAIVAVEEEGWSHRKASRHSGVPRRTVPNLLEKKEIYLEKFAERE</sequence>
<dbReference type="EMBL" id="LIST01000002">
    <property type="protein sequence ID" value="KOX96949.1"/>
    <property type="molecule type" value="Genomic_DNA"/>
</dbReference>
<keyword evidence="2" id="KW-0238">DNA-binding</keyword>
<dbReference type="RefSeq" id="WP_053771127.1">
    <property type="nucleotide sequence ID" value="NZ_LIST01000002.1"/>
</dbReference>
<evidence type="ECO:0000256" key="1">
    <source>
        <dbReference type="ARBA" id="ARBA00022908"/>
    </source>
</evidence>
<dbReference type="GO" id="GO:0003677">
    <property type="term" value="F:DNA binding"/>
    <property type="evidence" value="ECO:0007669"/>
    <property type="project" value="UniProtKB-KW"/>
</dbReference>
<dbReference type="PATRIC" id="fig|1705389.3.peg.3127"/>
<dbReference type="InterPro" id="IPR006118">
    <property type="entry name" value="Recombinase_CS"/>
</dbReference>
<dbReference type="PANTHER" id="PTHR30461:SF26">
    <property type="entry name" value="RESOLVASE HOMOLOG YNEB"/>
    <property type="match status" value="1"/>
</dbReference>
<dbReference type="AlphaFoldDB" id="A0A0M9AQR4"/>
<comment type="caution">
    <text evidence="5">The sequence shown here is derived from an EMBL/GenBank/DDBJ whole genome shotgun (WGS) entry which is preliminary data.</text>
</comment>
<accession>A0A0M9AQR4</accession>
<name>A0A0M9AQR4_9EURY</name>
<keyword evidence="1" id="KW-0229">DNA integration</keyword>
<gene>
    <name evidence="5" type="ORF">AMR74_05850</name>
</gene>
<dbReference type="PROSITE" id="PS51736">
    <property type="entry name" value="RECOMBINASES_3"/>
    <property type="match status" value="1"/>
</dbReference>
<dbReference type="SMART" id="SM00857">
    <property type="entry name" value="Resolvase"/>
    <property type="match status" value="1"/>
</dbReference>
<dbReference type="CDD" id="cd03768">
    <property type="entry name" value="SR_ResInv"/>
    <property type="match status" value="1"/>
</dbReference>
<dbReference type="InterPro" id="IPR050639">
    <property type="entry name" value="SSR_resolvase"/>
</dbReference>
<dbReference type="PROSITE" id="PS00397">
    <property type="entry name" value="RECOMBINASES_1"/>
    <property type="match status" value="1"/>
</dbReference>
<feature type="domain" description="Resolvase/invertase-type recombinase catalytic" evidence="4">
    <location>
        <begin position="3"/>
        <end position="152"/>
    </location>
</feature>
<dbReference type="Proteomes" id="UP000037747">
    <property type="component" value="Unassembled WGS sequence"/>
</dbReference>
<dbReference type="GO" id="GO:0015074">
    <property type="term" value="P:DNA integration"/>
    <property type="evidence" value="ECO:0007669"/>
    <property type="project" value="UniProtKB-KW"/>
</dbReference>